<evidence type="ECO:0000256" key="1">
    <source>
        <dbReference type="SAM" id="Coils"/>
    </source>
</evidence>
<feature type="compositionally biased region" description="Basic and acidic residues" evidence="2">
    <location>
        <begin position="138"/>
        <end position="154"/>
    </location>
</feature>
<organism evidence="3 4">
    <name type="scientific">Sphagnum troendelagicum</name>
    <dbReference type="NCBI Taxonomy" id="128251"/>
    <lineage>
        <taxon>Eukaryota</taxon>
        <taxon>Viridiplantae</taxon>
        <taxon>Streptophyta</taxon>
        <taxon>Embryophyta</taxon>
        <taxon>Bryophyta</taxon>
        <taxon>Sphagnophytina</taxon>
        <taxon>Sphagnopsida</taxon>
        <taxon>Sphagnales</taxon>
        <taxon>Sphagnaceae</taxon>
        <taxon>Sphagnum</taxon>
    </lineage>
</organism>
<feature type="compositionally biased region" description="Basic residues" evidence="2">
    <location>
        <begin position="155"/>
        <end position="176"/>
    </location>
</feature>
<keyword evidence="4" id="KW-1185">Reference proteome</keyword>
<feature type="compositionally biased region" description="Basic and acidic residues" evidence="2">
    <location>
        <begin position="74"/>
        <end position="83"/>
    </location>
</feature>
<feature type="compositionally biased region" description="Basic residues" evidence="2">
    <location>
        <begin position="40"/>
        <end position="50"/>
    </location>
</feature>
<accession>A0ABP0TVB4</accession>
<protein>
    <submittedName>
        <fullName evidence="3">Uncharacterized protein</fullName>
    </submittedName>
</protein>
<keyword evidence="1" id="KW-0175">Coiled coil</keyword>
<name>A0ABP0TVB4_9BRYO</name>
<gene>
    <name evidence="3" type="ORF">CSSPTR1EN2_LOCUS7893</name>
</gene>
<feature type="region of interest" description="Disordered" evidence="2">
    <location>
        <begin position="1"/>
        <end position="235"/>
    </location>
</feature>
<feature type="compositionally biased region" description="Basic and acidic residues" evidence="2">
    <location>
        <begin position="210"/>
        <end position="234"/>
    </location>
</feature>
<evidence type="ECO:0000313" key="3">
    <source>
        <dbReference type="EMBL" id="CAK9205528.1"/>
    </source>
</evidence>
<sequence length="385" mass="43036">MMKSSGCLSPEKNGSGDAQLDMKQHIGCHVTPTTKDSSRINHKSSSRSSRRQSELGSNGAAASRPYGGGGGGGKKREIIKRADVSCSEMEADGSSTSAPSSSDSDTADLRKAKRRKYSDQRSSCSTTNESSLDSSASEAKDVTRRNKSKGSREKKVARKREKLGRTSKSKEKKRRQRSSEKDKDTDGSRRKTRDREKERQNRKERHRKHLNEGGKQRSTEKLAEVISNPDRDLLRSAPRTQLQATMDAQEQQKELIRRNAELAKARLASGELQRARDEQAEMQRLYGAVDWRAKKKLRAEKKRLERTIAAGNKLATIEEREVARMDAFRVALGLPTAEAQRQAEWRAEATRALAEQEAISKDTPPISYTTRPSKHSVIGPRLPPR</sequence>
<feature type="coiled-coil region" evidence="1">
    <location>
        <begin position="239"/>
        <end position="266"/>
    </location>
</feature>
<evidence type="ECO:0000256" key="2">
    <source>
        <dbReference type="SAM" id="MobiDB-lite"/>
    </source>
</evidence>
<reference evidence="3" key="1">
    <citation type="submission" date="2024-02" db="EMBL/GenBank/DDBJ databases">
        <authorList>
            <consortium name="ELIXIR-Norway"/>
            <consortium name="Elixir Norway"/>
        </authorList>
    </citation>
    <scope>NUCLEOTIDE SEQUENCE</scope>
</reference>
<feature type="compositionally biased region" description="Low complexity" evidence="2">
    <location>
        <begin position="92"/>
        <end position="104"/>
    </location>
</feature>
<evidence type="ECO:0000313" key="4">
    <source>
        <dbReference type="Proteomes" id="UP001497512"/>
    </source>
</evidence>
<feature type="compositionally biased region" description="Basic and acidic residues" evidence="2">
    <location>
        <begin position="177"/>
        <end position="201"/>
    </location>
</feature>
<dbReference type="Proteomes" id="UP001497512">
    <property type="component" value="Chromosome 15"/>
</dbReference>
<feature type="compositionally biased region" description="Polar residues" evidence="2">
    <location>
        <begin position="120"/>
        <end position="137"/>
    </location>
</feature>
<feature type="region of interest" description="Disordered" evidence="2">
    <location>
        <begin position="354"/>
        <end position="385"/>
    </location>
</feature>
<dbReference type="EMBL" id="OZ019907">
    <property type="protein sequence ID" value="CAK9205528.1"/>
    <property type="molecule type" value="Genomic_DNA"/>
</dbReference>
<proteinExistence type="predicted"/>